<keyword evidence="1" id="KW-0472">Membrane</keyword>
<keyword evidence="1" id="KW-0812">Transmembrane</keyword>
<dbReference type="EMBL" id="KN838548">
    <property type="protein sequence ID" value="KIK07186.1"/>
    <property type="molecule type" value="Genomic_DNA"/>
</dbReference>
<keyword evidence="3" id="KW-1185">Reference proteome</keyword>
<evidence type="ECO:0000256" key="1">
    <source>
        <dbReference type="SAM" id="Phobius"/>
    </source>
</evidence>
<dbReference type="HOGENOM" id="CLU_2455060_0_0_1"/>
<gene>
    <name evidence="2" type="ORF">K443DRAFT_87358</name>
</gene>
<dbReference type="Proteomes" id="UP000054477">
    <property type="component" value="Unassembled WGS sequence"/>
</dbReference>
<feature type="transmembrane region" description="Helical" evidence="1">
    <location>
        <begin position="46"/>
        <end position="69"/>
    </location>
</feature>
<protein>
    <submittedName>
        <fullName evidence="2">Unplaced genomic scaffold K443scaffold_13, whole genome shotgun sequence</fullName>
    </submittedName>
</protein>
<name>A0A0C9XQ12_9AGAR</name>
<proteinExistence type="predicted"/>
<evidence type="ECO:0000313" key="3">
    <source>
        <dbReference type="Proteomes" id="UP000054477"/>
    </source>
</evidence>
<evidence type="ECO:0000313" key="2">
    <source>
        <dbReference type="EMBL" id="KIK07186.1"/>
    </source>
</evidence>
<dbReference type="AlphaFoldDB" id="A0A0C9XQ12"/>
<accession>A0A0C9XQ12</accession>
<reference evidence="3" key="2">
    <citation type="submission" date="2015-01" db="EMBL/GenBank/DDBJ databases">
        <title>Evolutionary Origins and Diversification of the Mycorrhizal Mutualists.</title>
        <authorList>
            <consortium name="DOE Joint Genome Institute"/>
            <consortium name="Mycorrhizal Genomics Consortium"/>
            <person name="Kohler A."/>
            <person name="Kuo A."/>
            <person name="Nagy L.G."/>
            <person name="Floudas D."/>
            <person name="Copeland A."/>
            <person name="Barry K.W."/>
            <person name="Cichocki N."/>
            <person name="Veneault-Fourrey C."/>
            <person name="LaButti K."/>
            <person name="Lindquist E.A."/>
            <person name="Lipzen A."/>
            <person name="Lundell T."/>
            <person name="Morin E."/>
            <person name="Murat C."/>
            <person name="Riley R."/>
            <person name="Ohm R."/>
            <person name="Sun H."/>
            <person name="Tunlid A."/>
            <person name="Henrissat B."/>
            <person name="Grigoriev I.V."/>
            <person name="Hibbett D.S."/>
            <person name="Martin F."/>
        </authorList>
    </citation>
    <scope>NUCLEOTIDE SEQUENCE [LARGE SCALE GENOMIC DNA]</scope>
    <source>
        <strain evidence="3">LaAM-08-1</strain>
    </source>
</reference>
<organism evidence="2 3">
    <name type="scientific">Laccaria amethystina LaAM-08-1</name>
    <dbReference type="NCBI Taxonomy" id="1095629"/>
    <lineage>
        <taxon>Eukaryota</taxon>
        <taxon>Fungi</taxon>
        <taxon>Dikarya</taxon>
        <taxon>Basidiomycota</taxon>
        <taxon>Agaricomycotina</taxon>
        <taxon>Agaricomycetes</taxon>
        <taxon>Agaricomycetidae</taxon>
        <taxon>Agaricales</taxon>
        <taxon>Agaricineae</taxon>
        <taxon>Hydnangiaceae</taxon>
        <taxon>Laccaria</taxon>
    </lineage>
</organism>
<reference evidence="2 3" key="1">
    <citation type="submission" date="2014-04" db="EMBL/GenBank/DDBJ databases">
        <authorList>
            <consortium name="DOE Joint Genome Institute"/>
            <person name="Kuo A."/>
            <person name="Kohler A."/>
            <person name="Nagy L.G."/>
            <person name="Floudas D."/>
            <person name="Copeland A."/>
            <person name="Barry K.W."/>
            <person name="Cichocki N."/>
            <person name="Veneault-Fourrey C."/>
            <person name="LaButti K."/>
            <person name="Lindquist E.A."/>
            <person name="Lipzen A."/>
            <person name="Lundell T."/>
            <person name="Morin E."/>
            <person name="Murat C."/>
            <person name="Sun H."/>
            <person name="Tunlid A."/>
            <person name="Henrissat B."/>
            <person name="Grigoriev I.V."/>
            <person name="Hibbett D.S."/>
            <person name="Martin F."/>
            <person name="Nordberg H.P."/>
            <person name="Cantor M.N."/>
            <person name="Hua S.X."/>
        </authorList>
    </citation>
    <scope>NUCLEOTIDE SEQUENCE [LARGE SCALE GENOMIC DNA]</scope>
    <source>
        <strain evidence="2 3">LaAM-08-1</strain>
    </source>
</reference>
<sequence>MNNKNISHIDWQFPLFYSLAYSSAKWSCHGYHDYFLKKLFKYVVDALIVLHCVILRIDVFGMHIGFIILQVSTIMEVPSSWPQIKPCLK</sequence>
<keyword evidence="1" id="KW-1133">Transmembrane helix</keyword>